<dbReference type="Proteomes" id="UP001499938">
    <property type="component" value="Unassembled WGS sequence"/>
</dbReference>
<dbReference type="Gene3D" id="3.40.50.10140">
    <property type="entry name" value="Toll/interleukin-1 receptor homology (TIR) domain"/>
    <property type="match status" value="1"/>
</dbReference>
<sequence>MSLQAENPRYQTFWSYVRRDNGNDGGRILQLAKDIEKEYELLSGNTLEIFLDVDDIKWGEDWQDKLAFSINGIAFLIPVLTPNYFTSQNCRWELESFLSKARAIGLQDLVLPILYVDVPELHQVEPIDPLVRIIKKYNWMDWRDHRLVDCNSSQYRQACNKVASRLIEITQSAELVQSPIVPAGDNSADEDDAPGALDKMSEAEDKMSTMGEKVERIGAIMEQLGQTVSPVGEQIEQANDTTKPIAARLTILKKLSFAIRPIADEMLNAGGEFGSDLRAMDDGVQELIFAAQREYGGPDTEAIDSFLQSLIDLGHASEEGLSQAKSLADTILPVESLSRDLRGPLRDVRKGLMLAYDGLPIILHWRDMAVDVQSDRPGAIGRKQGQDD</sequence>
<feature type="domain" description="TIR" evidence="1">
    <location>
        <begin position="8"/>
        <end position="155"/>
    </location>
</feature>
<evidence type="ECO:0000313" key="2">
    <source>
        <dbReference type="EMBL" id="GAA1785303.1"/>
    </source>
</evidence>
<protein>
    <recommendedName>
        <fullName evidence="1">TIR domain-containing protein</fullName>
    </recommendedName>
</protein>
<dbReference type="Pfam" id="PF13676">
    <property type="entry name" value="TIR_2"/>
    <property type="match status" value="1"/>
</dbReference>
<dbReference type="InterPro" id="IPR000157">
    <property type="entry name" value="TIR_dom"/>
</dbReference>
<dbReference type="SUPFAM" id="SSF52200">
    <property type="entry name" value="Toll/Interleukin receptor TIR domain"/>
    <property type="match status" value="1"/>
</dbReference>
<proteinExistence type="predicted"/>
<evidence type="ECO:0000313" key="3">
    <source>
        <dbReference type="Proteomes" id="UP001499938"/>
    </source>
</evidence>
<dbReference type="EMBL" id="BAAAPO010000015">
    <property type="protein sequence ID" value="GAA1785303.1"/>
    <property type="molecule type" value="Genomic_DNA"/>
</dbReference>
<reference evidence="2 3" key="1">
    <citation type="journal article" date="2019" name="Int. J. Syst. Evol. Microbiol.">
        <title>The Global Catalogue of Microorganisms (GCM) 10K type strain sequencing project: providing services to taxonomists for standard genome sequencing and annotation.</title>
        <authorList>
            <consortium name="The Broad Institute Genomics Platform"/>
            <consortium name="The Broad Institute Genome Sequencing Center for Infectious Disease"/>
            <person name="Wu L."/>
            <person name="Ma J."/>
        </authorList>
    </citation>
    <scope>NUCLEOTIDE SEQUENCE [LARGE SCALE GENOMIC DNA]</scope>
    <source>
        <strain evidence="2 3">JCM 15592</strain>
    </source>
</reference>
<dbReference type="PROSITE" id="PS50104">
    <property type="entry name" value="TIR"/>
    <property type="match status" value="1"/>
</dbReference>
<evidence type="ECO:0000259" key="1">
    <source>
        <dbReference type="PROSITE" id="PS50104"/>
    </source>
</evidence>
<comment type="caution">
    <text evidence="2">The sequence shown here is derived from an EMBL/GenBank/DDBJ whole genome shotgun (WGS) entry which is preliminary data.</text>
</comment>
<dbReference type="InterPro" id="IPR035897">
    <property type="entry name" value="Toll_tir_struct_dom_sf"/>
</dbReference>
<name>A0ABN2LDT3_9MICO</name>
<gene>
    <name evidence="2" type="ORF">GCM10009811_08060</name>
</gene>
<dbReference type="RefSeq" id="WP_344081695.1">
    <property type="nucleotide sequence ID" value="NZ_BAAAPO010000015.1"/>
</dbReference>
<accession>A0ABN2LDT3</accession>
<keyword evidence="3" id="KW-1185">Reference proteome</keyword>
<organism evidence="2 3">
    <name type="scientific">Nostocoides veronense</name>
    <dbReference type="NCBI Taxonomy" id="330836"/>
    <lineage>
        <taxon>Bacteria</taxon>
        <taxon>Bacillati</taxon>
        <taxon>Actinomycetota</taxon>
        <taxon>Actinomycetes</taxon>
        <taxon>Micrococcales</taxon>
        <taxon>Intrasporangiaceae</taxon>
        <taxon>Nostocoides</taxon>
    </lineage>
</organism>